<dbReference type="Proteomes" id="UP000299102">
    <property type="component" value="Unassembled WGS sequence"/>
</dbReference>
<keyword evidence="2" id="KW-1185">Reference proteome</keyword>
<evidence type="ECO:0000313" key="1">
    <source>
        <dbReference type="EMBL" id="GBP90106.1"/>
    </source>
</evidence>
<dbReference type="EMBL" id="BGZK01002058">
    <property type="protein sequence ID" value="GBP90106.1"/>
    <property type="molecule type" value="Genomic_DNA"/>
</dbReference>
<organism evidence="1 2">
    <name type="scientific">Eumeta variegata</name>
    <name type="common">Bagworm moth</name>
    <name type="synonym">Eumeta japonica</name>
    <dbReference type="NCBI Taxonomy" id="151549"/>
    <lineage>
        <taxon>Eukaryota</taxon>
        <taxon>Metazoa</taxon>
        <taxon>Ecdysozoa</taxon>
        <taxon>Arthropoda</taxon>
        <taxon>Hexapoda</taxon>
        <taxon>Insecta</taxon>
        <taxon>Pterygota</taxon>
        <taxon>Neoptera</taxon>
        <taxon>Endopterygota</taxon>
        <taxon>Lepidoptera</taxon>
        <taxon>Glossata</taxon>
        <taxon>Ditrysia</taxon>
        <taxon>Tineoidea</taxon>
        <taxon>Psychidae</taxon>
        <taxon>Oiketicinae</taxon>
        <taxon>Eumeta</taxon>
    </lineage>
</organism>
<accession>A0A4C1ZNP9</accession>
<evidence type="ECO:0000313" key="2">
    <source>
        <dbReference type="Proteomes" id="UP000299102"/>
    </source>
</evidence>
<dbReference type="GO" id="GO:0003676">
    <property type="term" value="F:nucleic acid binding"/>
    <property type="evidence" value="ECO:0007669"/>
    <property type="project" value="InterPro"/>
</dbReference>
<dbReference type="AlphaFoldDB" id="A0A4C1ZNP9"/>
<sequence>MSHKPGSVSPITEQRGDYCENDMSAERNYCQRPSRKYDRRRKLLGYSDELSPASKNEPCLPYNLVKQAAVMQLHVRCFNTPCTLVDVTVGNFLRMCLVGMKSVRYLSILWNQYSIIWIEIRSGEADSRVSDGLHADRRQSQRPGTHNTACQNFSRLLELEALMLHHDNASSRTAAPTVKILEENNIVVLEYPSCSSDLATCDFWLFFKLK</sequence>
<gene>
    <name evidence="1" type="ORF">EVAR_62456_1</name>
</gene>
<comment type="caution">
    <text evidence="1">The sequence shown here is derived from an EMBL/GenBank/DDBJ whole genome shotgun (WGS) entry which is preliminary data.</text>
</comment>
<dbReference type="Gene3D" id="3.30.420.10">
    <property type="entry name" value="Ribonuclease H-like superfamily/Ribonuclease H"/>
    <property type="match status" value="1"/>
</dbReference>
<protein>
    <recommendedName>
        <fullName evidence="3">Mariner Mos1 transposase</fullName>
    </recommendedName>
</protein>
<reference evidence="1 2" key="1">
    <citation type="journal article" date="2019" name="Commun. Biol.">
        <title>The bagworm genome reveals a unique fibroin gene that provides high tensile strength.</title>
        <authorList>
            <person name="Kono N."/>
            <person name="Nakamura H."/>
            <person name="Ohtoshi R."/>
            <person name="Tomita M."/>
            <person name="Numata K."/>
            <person name="Arakawa K."/>
        </authorList>
    </citation>
    <scope>NUCLEOTIDE SEQUENCE [LARGE SCALE GENOMIC DNA]</scope>
</reference>
<evidence type="ECO:0008006" key="3">
    <source>
        <dbReference type="Google" id="ProtNLM"/>
    </source>
</evidence>
<proteinExistence type="predicted"/>
<name>A0A4C1ZNP9_EUMVA</name>
<dbReference type="InterPro" id="IPR036397">
    <property type="entry name" value="RNaseH_sf"/>
</dbReference>